<proteinExistence type="predicted"/>
<dbReference type="GO" id="GO:0016874">
    <property type="term" value="F:ligase activity"/>
    <property type="evidence" value="ECO:0007669"/>
    <property type="project" value="UniProtKB-KW"/>
</dbReference>
<dbReference type="Proteomes" id="UP000244962">
    <property type="component" value="Unassembled WGS sequence"/>
</dbReference>
<accession>A0A2U1TBJ3</accession>
<keyword evidence="3" id="KW-1185">Reference proteome</keyword>
<reference evidence="3" key="1">
    <citation type="submission" date="2018-04" db="EMBL/GenBank/DDBJ databases">
        <authorList>
            <person name="Liu S."/>
            <person name="Wang Z."/>
            <person name="Li J."/>
        </authorList>
    </citation>
    <scope>NUCLEOTIDE SEQUENCE [LARGE SCALE GENOMIC DNA]</scope>
    <source>
        <strain evidence="3">622</strain>
    </source>
</reference>
<organism evidence="2 3">
    <name type="scientific">Mycetocola zhujimingii</name>
    <dbReference type="NCBI Taxonomy" id="2079792"/>
    <lineage>
        <taxon>Bacteria</taxon>
        <taxon>Bacillati</taxon>
        <taxon>Actinomycetota</taxon>
        <taxon>Actinomycetes</taxon>
        <taxon>Micrococcales</taxon>
        <taxon>Microbacteriaceae</taxon>
        <taxon>Mycetocola</taxon>
    </lineage>
</organism>
<evidence type="ECO:0000313" key="3">
    <source>
        <dbReference type="Proteomes" id="UP000244962"/>
    </source>
</evidence>
<dbReference type="RefSeq" id="WP_108963302.1">
    <property type="nucleotide sequence ID" value="NZ_QEFB01000013.1"/>
</dbReference>
<comment type="caution">
    <text evidence="2">The sequence shown here is derived from an EMBL/GenBank/DDBJ whole genome shotgun (WGS) entry which is preliminary data.</text>
</comment>
<dbReference type="InterPro" id="IPR057204">
    <property type="entry name" value="DUF7882"/>
</dbReference>
<evidence type="ECO:0000259" key="1">
    <source>
        <dbReference type="Pfam" id="PF25355"/>
    </source>
</evidence>
<protein>
    <submittedName>
        <fullName evidence="2">ATP-dependent DNA ligase</fullName>
    </submittedName>
</protein>
<dbReference type="Pfam" id="PF25355">
    <property type="entry name" value="DUF7882"/>
    <property type="match status" value="1"/>
</dbReference>
<dbReference type="AlphaFoldDB" id="A0A2U1TBJ3"/>
<sequence>MGRLVYDSTTSINLDDRTLAHLQIVIGAKLRRGESFPFRWKLPDGAGGPPGSLWIAPGISLYFRYDESRLPNINLDWISALTASSNSDAGLRLISEPIAAQDDVRDERVGRL</sequence>
<dbReference type="EMBL" id="QEFB01000013">
    <property type="protein sequence ID" value="PWC06272.1"/>
    <property type="molecule type" value="Genomic_DNA"/>
</dbReference>
<feature type="domain" description="DUF7882" evidence="1">
    <location>
        <begin position="1"/>
        <end position="96"/>
    </location>
</feature>
<gene>
    <name evidence="2" type="ORF">DF223_11745</name>
</gene>
<name>A0A2U1TBJ3_9MICO</name>
<keyword evidence="2" id="KW-0436">Ligase</keyword>
<evidence type="ECO:0000313" key="2">
    <source>
        <dbReference type="EMBL" id="PWC06272.1"/>
    </source>
</evidence>